<protein>
    <submittedName>
        <fullName evidence="1">Uncharacterized protein</fullName>
    </submittedName>
</protein>
<feature type="non-terminal residue" evidence="1">
    <location>
        <position position="1"/>
    </location>
</feature>
<proteinExistence type="predicted"/>
<organism evidence="1">
    <name type="scientific">marine sediment metagenome</name>
    <dbReference type="NCBI Taxonomy" id="412755"/>
    <lineage>
        <taxon>unclassified sequences</taxon>
        <taxon>metagenomes</taxon>
        <taxon>ecological metagenomes</taxon>
    </lineage>
</organism>
<evidence type="ECO:0000313" key="1">
    <source>
        <dbReference type="EMBL" id="KKK92926.1"/>
    </source>
</evidence>
<accession>A0A0F9C8G6</accession>
<gene>
    <name evidence="1" type="ORF">LCGC14_2698010</name>
</gene>
<reference evidence="1" key="1">
    <citation type="journal article" date="2015" name="Nature">
        <title>Complex archaea that bridge the gap between prokaryotes and eukaryotes.</title>
        <authorList>
            <person name="Spang A."/>
            <person name="Saw J.H."/>
            <person name="Jorgensen S.L."/>
            <person name="Zaremba-Niedzwiedzka K."/>
            <person name="Martijn J."/>
            <person name="Lind A.E."/>
            <person name="van Eijk R."/>
            <person name="Schleper C."/>
            <person name="Guy L."/>
            <person name="Ettema T.J."/>
        </authorList>
    </citation>
    <scope>NUCLEOTIDE SEQUENCE</scope>
</reference>
<sequence>SQIEGLFGDIIARSATKLNLARMTGSNYEGADLKKIIDENTKFVIPDVDDDKAELDKEYITKNLVPMTAIDISVIFNPDFGYERVWVKNEYFPQISSSGSMFSSGGGLHIDYQGGENNKGGQWVSRPIQKFKERQLIQSKLKFLTEDQIKEQEDAVSAGADRLNIIAEDTLIANPPRREVVRWKRGEEGVDIIVSNRFRISDQIKLITLKLVREHKIYPGAKMALLWGDQLIYPNAIYWRNGKPKSMEDKLFVDVLKLIGYDSQTGSRRLRIVPLSKLSGIHKQQILTPELGKIFPNSFYLNQETQKFYNDDFRTYFKGQFEQILGNEENAKVFEEAFNQVKGISSLVSLTRAYIYDIISEKQHLDSQPDIDSYLKSGNRLWNDVRQSYDSVLKSYFESFFNADDFQGNAKKAYLKLVDSLYALFVRKRFQNTEG</sequence>
<dbReference type="EMBL" id="LAZR01047995">
    <property type="protein sequence ID" value="KKK92926.1"/>
    <property type="molecule type" value="Genomic_DNA"/>
</dbReference>
<dbReference type="AlphaFoldDB" id="A0A0F9C8G6"/>
<feature type="non-terminal residue" evidence="1">
    <location>
        <position position="435"/>
    </location>
</feature>
<name>A0A0F9C8G6_9ZZZZ</name>
<comment type="caution">
    <text evidence="1">The sequence shown here is derived from an EMBL/GenBank/DDBJ whole genome shotgun (WGS) entry which is preliminary data.</text>
</comment>